<comment type="caution">
    <text evidence="3">The sequence shown here is derived from an EMBL/GenBank/DDBJ whole genome shotgun (WGS) entry which is preliminary data.</text>
</comment>
<dbReference type="InterPro" id="IPR025665">
    <property type="entry name" value="Beta-barrel_OMP_2"/>
</dbReference>
<proteinExistence type="predicted"/>
<dbReference type="OrthoDB" id="1431594at2"/>
<dbReference type="AlphaFoldDB" id="A0A4Q7P1M1"/>
<dbReference type="EMBL" id="SGXE01000002">
    <property type="protein sequence ID" value="RZS93218.1"/>
    <property type="molecule type" value="Genomic_DNA"/>
</dbReference>
<keyword evidence="1" id="KW-0732">Signal</keyword>
<organism evidence="3 4">
    <name type="scientific">Aquimarina brevivitae</name>
    <dbReference type="NCBI Taxonomy" id="323412"/>
    <lineage>
        <taxon>Bacteria</taxon>
        <taxon>Pseudomonadati</taxon>
        <taxon>Bacteroidota</taxon>
        <taxon>Flavobacteriia</taxon>
        <taxon>Flavobacteriales</taxon>
        <taxon>Flavobacteriaceae</taxon>
        <taxon>Aquimarina</taxon>
    </lineage>
</organism>
<protein>
    <submittedName>
        <fullName evidence="3">Outer membrane protein with beta-barrel domain</fullName>
    </submittedName>
</protein>
<sequence length="206" mass="22794">MKKAIILFFITVSSVTMAQNGSGITFGLKAGLNYGDNGEIEIRDLTGAGSNIITEDANDRIGYHFGVFLRGDLSDKFYLKPELQYTKNSSSYTVDNRKLGYDIQKLDLPILAGVRVLKVFHVFGGPSLQYMVENDLDDVRLGDVKNEFTIGFQFGTGIQIGPFNADIRYERGFTDNQAQAIDTNTGSDVRVDSRPNQFILSIGLDL</sequence>
<feature type="signal peptide" evidence="1">
    <location>
        <begin position="1"/>
        <end position="18"/>
    </location>
</feature>
<evidence type="ECO:0000259" key="2">
    <source>
        <dbReference type="Pfam" id="PF13568"/>
    </source>
</evidence>
<gene>
    <name evidence="3" type="ORF">EV197_1793</name>
</gene>
<dbReference type="Pfam" id="PF13568">
    <property type="entry name" value="OMP_b-brl_2"/>
    <property type="match status" value="1"/>
</dbReference>
<dbReference type="RefSeq" id="WP_130286362.1">
    <property type="nucleotide sequence ID" value="NZ_SGXE01000002.1"/>
</dbReference>
<dbReference type="Proteomes" id="UP000292262">
    <property type="component" value="Unassembled WGS sequence"/>
</dbReference>
<feature type="domain" description="Outer membrane protein beta-barrel" evidence="2">
    <location>
        <begin position="18"/>
        <end position="176"/>
    </location>
</feature>
<evidence type="ECO:0000313" key="4">
    <source>
        <dbReference type="Proteomes" id="UP000292262"/>
    </source>
</evidence>
<evidence type="ECO:0000313" key="3">
    <source>
        <dbReference type="EMBL" id="RZS93218.1"/>
    </source>
</evidence>
<evidence type="ECO:0000256" key="1">
    <source>
        <dbReference type="SAM" id="SignalP"/>
    </source>
</evidence>
<accession>A0A4Q7P1M1</accession>
<feature type="chain" id="PRO_5020450872" evidence="1">
    <location>
        <begin position="19"/>
        <end position="206"/>
    </location>
</feature>
<keyword evidence="4" id="KW-1185">Reference proteome</keyword>
<name>A0A4Q7P1M1_9FLAO</name>
<reference evidence="3 4" key="1">
    <citation type="submission" date="2019-02" db="EMBL/GenBank/DDBJ databases">
        <title>Genomic Encyclopedia of Type Strains, Phase IV (KMG-IV): sequencing the most valuable type-strain genomes for metagenomic binning, comparative biology and taxonomic classification.</title>
        <authorList>
            <person name="Goeker M."/>
        </authorList>
    </citation>
    <scope>NUCLEOTIDE SEQUENCE [LARGE SCALE GENOMIC DNA]</scope>
    <source>
        <strain evidence="3 4">DSM 17196</strain>
    </source>
</reference>